<protein>
    <submittedName>
        <fullName evidence="1">Uncharacterized protein</fullName>
    </submittedName>
</protein>
<organism evidence="1 2">
    <name type="scientific">Zoarces viviparus</name>
    <name type="common">Viviparous eelpout</name>
    <name type="synonym">Blennius viviparus</name>
    <dbReference type="NCBI Taxonomy" id="48416"/>
    <lineage>
        <taxon>Eukaryota</taxon>
        <taxon>Metazoa</taxon>
        <taxon>Chordata</taxon>
        <taxon>Craniata</taxon>
        <taxon>Vertebrata</taxon>
        <taxon>Euteleostomi</taxon>
        <taxon>Actinopterygii</taxon>
        <taxon>Neopterygii</taxon>
        <taxon>Teleostei</taxon>
        <taxon>Neoteleostei</taxon>
        <taxon>Acanthomorphata</taxon>
        <taxon>Eupercaria</taxon>
        <taxon>Perciformes</taxon>
        <taxon>Cottioidei</taxon>
        <taxon>Zoarcales</taxon>
        <taxon>Zoarcidae</taxon>
        <taxon>Zoarcinae</taxon>
        <taxon>Zoarces</taxon>
    </lineage>
</organism>
<comment type="caution">
    <text evidence="1">The sequence shown here is derived from an EMBL/GenBank/DDBJ whole genome shotgun (WGS) entry which is preliminary data.</text>
</comment>
<evidence type="ECO:0000313" key="1">
    <source>
        <dbReference type="EMBL" id="KAK9519822.1"/>
    </source>
</evidence>
<reference evidence="1 2" key="1">
    <citation type="journal article" date="2024" name="Genome Biol. Evol.">
        <title>Chromosome-level genome assembly of the viviparous eelpout Zoarces viviparus.</title>
        <authorList>
            <person name="Fuhrmann N."/>
            <person name="Brasseur M.V."/>
            <person name="Bakowski C.E."/>
            <person name="Podsiadlowski L."/>
            <person name="Prost S."/>
            <person name="Krehenwinkel H."/>
            <person name="Mayer C."/>
        </authorList>
    </citation>
    <scope>NUCLEOTIDE SEQUENCE [LARGE SCALE GENOMIC DNA]</scope>
    <source>
        <strain evidence="1">NO-MEL_2022_Ind0_liver</strain>
    </source>
</reference>
<proteinExistence type="predicted"/>
<accession>A0AAW1ECI2</accession>
<name>A0AAW1ECI2_ZOAVI</name>
<sequence length="69" mass="7560">MGDFQARARPQKNVTSERCHLPLRLPFPQIHRQSVPLFPLSSLPRSAPLCVPDNGAQLLSAKGSVAARE</sequence>
<dbReference type="Proteomes" id="UP001488805">
    <property type="component" value="Unassembled WGS sequence"/>
</dbReference>
<dbReference type="EMBL" id="JBCEZU010000434">
    <property type="protein sequence ID" value="KAK9519822.1"/>
    <property type="molecule type" value="Genomic_DNA"/>
</dbReference>
<evidence type="ECO:0000313" key="2">
    <source>
        <dbReference type="Proteomes" id="UP001488805"/>
    </source>
</evidence>
<keyword evidence="2" id="KW-1185">Reference proteome</keyword>
<gene>
    <name evidence="1" type="ORF">VZT92_022527</name>
</gene>
<dbReference type="AlphaFoldDB" id="A0AAW1ECI2"/>